<feature type="binding site" evidence="4">
    <location>
        <position position="105"/>
    </location>
    <ligand>
        <name>ATP</name>
        <dbReference type="ChEBI" id="CHEBI:30616"/>
    </ligand>
</feature>
<comment type="caution">
    <text evidence="6">The sequence shown here is derived from an EMBL/GenBank/DDBJ whole genome shotgun (WGS) entry which is preliminary data.</text>
</comment>
<dbReference type="CDD" id="cd00180">
    <property type="entry name" value="PKc"/>
    <property type="match status" value="1"/>
</dbReference>
<dbReference type="SMART" id="SM00220">
    <property type="entry name" value="S_TKc"/>
    <property type="match status" value="1"/>
</dbReference>
<dbReference type="Proteomes" id="UP000268093">
    <property type="component" value="Unassembled WGS sequence"/>
</dbReference>
<dbReference type="PROSITE" id="PS00108">
    <property type="entry name" value="PROTEIN_KINASE_ST"/>
    <property type="match status" value="1"/>
</dbReference>
<protein>
    <recommendedName>
        <fullName evidence="5">Protein kinase domain-containing protein</fullName>
    </recommendedName>
</protein>
<dbReference type="GO" id="GO:0005524">
    <property type="term" value="F:ATP binding"/>
    <property type="evidence" value="ECO:0007669"/>
    <property type="project" value="UniProtKB-UniRule"/>
</dbReference>
<dbReference type="InterPro" id="IPR017441">
    <property type="entry name" value="Protein_kinase_ATP_BS"/>
</dbReference>
<dbReference type="PROSITE" id="PS00107">
    <property type="entry name" value="PROTEIN_KINASE_ATP"/>
    <property type="match status" value="1"/>
</dbReference>
<evidence type="ECO:0000256" key="4">
    <source>
        <dbReference type="PROSITE-ProRule" id="PRU10141"/>
    </source>
</evidence>
<sequence length="785" mass="89132">MDGFKACKNPSTPHNCTAHLTPATFVRFTASPSSDLMANIPTDSSPLSHADFTSFIEKPRKARFSASYDVPCLPKGSVELGDAIGQGAYGCIYRGTYNNMTVAIKHINMGHVDTKGVDKMVQNELKLLYRLRESNFVIPLIGYYRHTEFLVWIVMEYADNGDLRKFLLKGYLNGKWLAKLLLVVNVATHLSNLFLIPPQAHLCASIAKAVDGLHYYNVTHGDLKASNILIDRLLTPKPDSDWSPVDDVGKIPDDVPTVFRQLVHQCLASEPSHRPSLASVQKLLNNYLATTPVGSLQPSRVTLQPSFTDDVPNTADNQPFVSECVTPTINVRSTEFCFKTFERLNMSKGITRAWKLAQRPAFRINPDCPPLIFDTLDQRREETLVSETNWTQAFIEINMALAAVSVIAHIPLDNAVLYSPAPKDLLIYQNTTFAKAKMSLQRRNLLPNDDFKNAVENALSEANTLYQFKELMTLFDRFGFFWTKTLTLGGNQNLQSQNWSDSIDDPFSWAIVERDDAVPIWHMLDDGGLINRVEAVIDAALCEFRLPITRAYLIRNVKTQQYLSWRNVSYENKRVKIAIAALMDNYMFDETYKWRFVPALGTLNNPSPKHLCYNYGFGIRPCESDGKFLHANFEFKAPVLEDRPGRETWFIKPSNYILEDDETHQNNIDAAMRNNAFVSKSDQICLYTTADLIHPHINRAAPGYLASHWIPSKNIFAKKKSNEFLFLFRSLRSSSDTSNTADERNEERLGERPRKLDIAANRFTEVFIEREHHGKPRDNGVWRLA</sequence>
<keyword evidence="2 4" id="KW-0547">Nucleotide-binding</keyword>
<dbReference type="InterPro" id="IPR051681">
    <property type="entry name" value="Ser/Thr_Kinases-Pseudokinases"/>
</dbReference>
<name>A0A433D569_9FUNG</name>
<dbReference type="AlphaFoldDB" id="A0A433D569"/>
<dbReference type="EMBL" id="RBNI01006505">
    <property type="protein sequence ID" value="RUP45975.1"/>
    <property type="molecule type" value="Genomic_DNA"/>
</dbReference>
<organism evidence="6 7">
    <name type="scientific">Jimgerdemannia flammicorona</name>
    <dbReference type="NCBI Taxonomy" id="994334"/>
    <lineage>
        <taxon>Eukaryota</taxon>
        <taxon>Fungi</taxon>
        <taxon>Fungi incertae sedis</taxon>
        <taxon>Mucoromycota</taxon>
        <taxon>Mucoromycotina</taxon>
        <taxon>Endogonomycetes</taxon>
        <taxon>Endogonales</taxon>
        <taxon>Endogonaceae</taxon>
        <taxon>Jimgerdemannia</taxon>
    </lineage>
</organism>
<evidence type="ECO:0000313" key="6">
    <source>
        <dbReference type="EMBL" id="RUP45975.1"/>
    </source>
</evidence>
<dbReference type="InterPro" id="IPR008271">
    <property type="entry name" value="Ser/Thr_kinase_AS"/>
</dbReference>
<proteinExistence type="predicted"/>
<keyword evidence="1" id="KW-0808">Transferase</keyword>
<dbReference type="InterPro" id="IPR011009">
    <property type="entry name" value="Kinase-like_dom_sf"/>
</dbReference>
<feature type="domain" description="Protein kinase" evidence="5">
    <location>
        <begin position="78"/>
        <end position="395"/>
    </location>
</feature>
<keyword evidence="1" id="KW-0723">Serine/threonine-protein kinase</keyword>
<dbReference type="PANTHER" id="PTHR44329">
    <property type="entry name" value="SERINE/THREONINE-PROTEIN KINASE TNNI3K-RELATED"/>
    <property type="match status" value="1"/>
</dbReference>
<dbReference type="GO" id="GO:0004674">
    <property type="term" value="F:protein serine/threonine kinase activity"/>
    <property type="evidence" value="ECO:0007669"/>
    <property type="project" value="UniProtKB-KW"/>
</dbReference>
<keyword evidence="7" id="KW-1185">Reference proteome</keyword>
<evidence type="ECO:0000256" key="1">
    <source>
        <dbReference type="ARBA" id="ARBA00022527"/>
    </source>
</evidence>
<dbReference type="Gene3D" id="1.10.510.10">
    <property type="entry name" value="Transferase(Phosphotransferase) domain 1"/>
    <property type="match status" value="1"/>
</dbReference>
<reference evidence="6 7" key="1">
    <citation type="journal article" date="2018" name="New Phytol.">
        <title>Phylogenomics of Endogonaceae and evolution of mycorrhizas within Mucoromycota.</title>
        <authorList>
            <person name="Chang Y."/>
            <person name="Desiro A."/>
            <person name="Na H."/>
            <person name="Sandor L."/>
            <person name="Lipzen A."/>
            <person name="Clum A."/>
            <person name="Barry K."/>
            <person name="Grigoriev I.V."/>
            <person name="Martin F.M."/>
            <person name="Stajich J.E."/>
            <person name="Smith M.E."/>
            <person name="Bonito G."/>
            <person name="Spatafora J.W."/>
        </authorList>
    </citation>
    <scope>NUCLEOTIDE SEQUENCE [LARGE SCALE GENOMIC DNA]</scope>
    <source>
        <strain evidence="6 7">GMNB39</strain>
    </source>
</reference>
<evidence type="ECO:0000259" key="5">
    <source>
        <dbReference type="PROSITE" id="PS50011"/>
    </source>
</evidence>
<dbReference type="InterPro" id="IPR001245">
    <property type="entry name" value="Ser-Thr/Tyr_kinase_cat_dom"/>
</dbReference>
<dbReference type="OrthoDB" id="10261027at2759"/>
<evidence type="ECO:0000256" key="3">
    <source>
        <dbReference type="ARBA" id="ARBA00022840"/>
    </source>
</evidence>
<evidence type="ECO:0000313" key="7">
    <source>
        <dbReference type="Proteomes" id="UP000268093"/>
    </source>
</evidence>
<dbReference type="PROSITE" id="PS50011">
    <property type="entry name" value="PROTEIN_KINASE_DOM"/>
    <property type="match status" value="1"/>
</dbReference>
<dbReference type="SUPFAM" id="SSF56112">
    <property type="entry name" value="Protein kinase-like (PK-like)"/>
    <property type="match status" value="1"/>
</dbReference>
<dbReference type="Pfam" id="PF07714">
    <property type="entry name" value="PK_Tyr_Ser-Thr"/>
    <property type="match status" value="1"/>
</dbReference>
<evidence type="ECO:0000256" key="2">
    <source>
        <dbReference type="ARBA" id="ARBA00022741"/>
    </source>
</evidence>
<gene>
    <name evidence="6" type="ORF">BC936DRAFT_147503</name>
</gene>
<accession>A0A433D569</accession>
<keyword evidence="1" id="KW-0418">Kinase</keyword>
<dbReference type="InterPro" id="IPR000719">
    <property type="entry name" value="Prot_kinase_dom"/>
</dbReference>
<keyword evidence="3 4" id="KW-0067">ATP-binding</keyword>